<gene>
    <name evidence="2" type="ORF">ACJ72_08254</name>
</gene>
<evidence type="ECO:0000256" key="1">
    <source>
        <dbReference type="SAM" id="Phobius"/>
    </source>
</evidence>
<name>A0A1B7NLE7_9EURO</name>
<feature type="transmembrane region" description="Helical" evidence="1">
    <location>
        <begin position="12"/>
        <end position="29"/>
    </location>
</feature>
<evidence type="ECO:0000313" key="2">
    <source>
        <dbReference type="EMBL" id="OAX77447.1"/>
    </source>
</evidence>
<dbReference type="AlphaFoldDB" id="A0A1B7NLE7"/>
<keyword evidence="1" id="KW-0472">Membrane</keyword>
<protein>
    <submittedName>
        <fullName evidence="2">Uncharacterized protein</fullName>
    </submittedName>
</protein>
<keyword evidence="1" id="KW-1133">Transmembrane helix</keyword>
<sequence length="62" mass="7243">RRRTVNGAVGMQLMEAVMMVLAALVRVMAPEMMEDGEKKMTEEFLMKNSEEENEKKKFEEFL</sequence>
<feature type="non-terminal residue" evidence="2">
    <location>
        <position position="1"/>
    </location>
</feature>
<evidence type="ECO:0000313" key="3">
    <source>
        <dbReference type="Proteomes" id="UP000091918"/>
    </source>
</evidence>
<reference evidence="2 3" key="1">
    <citation type="submission" date="2015-07" db="EMBL/GenBank/DDBJ databases">
        <title>Emmonsia species relationships and genome sequence.</title>
        <authorList>
            <person name="Cuomo C.A."/>
            <person name="Schwartz I.S."/>
            <person name="Kenyon C."/>
            <person name="de Hoog G.S."/>
            <person name="Govender N.P."/>
            <person name="Botha A."/>
            <person name="Moreno L."/>
            <person name="de Vries M."/>
            <person name="Munoz J.F."/>
            <person name="Stielow J.B."/>
        </authorList>
    </citation>
    <scope>NUCLEOTIDE SEQUENCE [LARGE SCALE GENOMIC DNA]</scope>
    <source>
        <strain evidence="2 3">CBS 136260</strain>
    </source>
</reference>
<accession>A0A1B7NLE7</accession>
<comment type="caution">
    <text evidence="2">The sequence shown here is derived from an EMBL/GenBank/DDBJ whole genome shotgun (WGS) entry which is preliminary data.</text>
</comment>
<dbReference type="Proteomes" id="UP000091918">
    <property type="component" value="Unassembled WGS sequence"/>
</dbReference>
<keyword evidence="1" id="KW-0812">Transmembrane</keyword>
<keyword evidence="3" id="KW-1185">Reference proteome</keyword>
<dbReference type="EMBL" id="LGUA01002521">
    <property type="protein sequence ID" value="OAX77447.1"/>
    <property type="molecule type" value="Genomic_DNA"/>
</dbReference>
<proteinExistence type="predicted"/>
<organism evidence="2 3">
    <name type="scientific">Emergomyces africanus</name>
    <dbReference type="NCBI Taxonomy" id="1955775"/>
    <lineage>
        <taxon>Eukaryota</taxon>
        <taxon>Fungi</taxon>
        <taxon>Dikarya</taxon>
        <taxon>Ascomycota</taxon>
        <taxon>Pezizomycotina</taxon>
        <taxon>Eurotiomycetes</taxon>
        <taxon>Eurotiomycetidae</taxon>
        <taxon>Onygenales</taxon>
        <taxon>Ajellomycetaceae</taxon>
        <taxon>Emergomyces</taxon>
    </lineage>
</organism>